<keyword evidence="2" id="KW-1185">Reference proteome</keyword>
<evidence type="ECO:0000313" key="2">
    <source>
        <dbReference type="Proteomes" id="UP000011182"/>
    </source>
</evidence>
<protein>
    <submittedName>
        <fullName evidence="1">Uncharacterized protein</fullName>
    </submittedName>
</protein>
<dbReference type="EMBL" id="AMXN01000004">
    <property type="protein sequence ID" value="ELS61086.1"/>
    <property type="molecule type" value="Genomic_DNA"/>
</dbReference>
<dbReference type="Proteomes" id="UP000011182">
    <property type="component" value="Unassembled WGS sequence"/>
</dbReference>
<organism evidence="1 2">
    <name type="scientific">Bacillus inaquosorum KCTC 13429</name>
    <dbReference type="NCBI Taxonomy" id="1236548"/>
    <lineage>
        <taxon>Bacteria</taxon>
        <taxon>Bacillati</taxon>
        <taxon>Bacillota</taxon>
        <taxon>Bacilli</taxon>
        <taxon>Bacillales</taxon>
        <taxon>Bacillaceae</taxon>
        <taxon>Bacillus</taxon>
    </lineage>
</organism>
<evidence type="ECO:0000313" key="1">
    <source>
        <dbReference type="EMBL" id="ELS61086.1"/>
    </source>
</evidence>
<name>A0A9W5LI34_9BACI</name>
<reference evidence="1 2" key="1">
    <citation type="journal article" date="2014" name="Syst. Appl. Microbiol.">
        <title>Genomic insights into the taxonomic status of the three subspecies of Bacillus subtilis.</title>
        <authorList>
            <person name="Yi H."/>
            <person name="Chun J."/>
            <person name="Cha C.J."/>
        </authorList>
    </citation>
    <scope>NUCLEOTIDE SEQUENCE [LARGE SCALE GENOMIC DNA]</scope>
    <source>
        <strain evidence="1 2">KCTC 13429</strain>
    </source>
</reference>
<accession>A0A9W5LI34</accession>
<comment type="caution">
    <text evidence="1">The sequence shown here is derived from an EMBL/GenBank/DDBJ whole genome shotgun (WGS) entry which is preliminary data.</text>
</comment>
<gene>
    <name evidence="1" type="ORF">BSI_25460</name>
</gene>
<sequence length="37" mass="4390">MFNLHFYVSFVFFSALAENLEQRVNIIPWQGHAGRYS</sequence>
<dbReference type="AlphaFoldDB" id="A0A9W5LI34"/>
<proteinExistence type="predicted"/>